<dbReference type="PANTHER" id="PTHR43877">
    <property type="entry name" value="AMINOALKYLPHOSPHONATE N-ACETYLTRANSFERASE-RELATED-RELATED"/>
    <property type="match status" value="1"/>
</dbReference>
<dbReference type="InterPro" id="IPR000182">
    <property type="entry name" value="GNAT_dom"/>
</dbReference>
<keyword evidence="2" id="KW-0012">Acyltransferase</keyword>
<evidence type="ECO:0000256" key="2">
    <source>
        <dbReference type="ARBA" id="ARBA00023315"/>
    </source>
</evidence>
<dbReference type="AlphaFoldDB" id="A0A926DPR2"/>
<keyword evidence="5" id="KW-1185">Reference proteome</keyword>
<evidence type="ECO:0000259" key="3">
    <source>
        <dbReference type="PROSITE" id="PS51186"/>
    </source>
</evidence>
<evidence type="ECO:0000313" key="4">
    <source>
        <dbReference type="EMBL" id="MBC8541094.1"/>
    </source>
</evidence>
<feature type="domain" description="N-acetyltransferase" evidence="3">
    <location>
        <begin position="2"/>
        <end position="154"/>
    </location>
</feature>
<dbReference type="Gene3D" id="3.40.630.30">
    <property type="match status" value="1"/>
</dbReference>
<dbReference type="Proteomes" id="UP000611762">
    <property type="component" value="Unassembled WGS sequence"/>
</dbReference>
<dbReference type="PROSITE" id="PS51186">
    <property type="entry name" value="GNAT"/>
    <property type="match status" value="1"/>
</dbReference>
<name>A0A926DPR2_9FIRM</name>
<dbReference type="CDD" id="cd04301">
    <property type="entry name" value="NAT_SF"/>
    <property type="match status" value="1"/>
</dbReference>
<dbReference type="GO" id="GO:0016747">
    <property type="term" value="F:acyltransferase activity, transferring groups other than amino-acyl groups"/>
    <property type="evidence" value="ECO:0007669"/>
    <property type="project" value="InterPro"/>
</dbReference>
<dbReference type="RefSeq" id="WP_249312915.1">
    <property type="nucleotide sequence ID" value="NZ_JACRSU010000003.1"/>
</dbReference>
<gene>
    <name evidence="4" type="ORF">H8698_08930</name>
</gene>
<reference evidence="4" key="1">
    <citation type="submission" date="2020-08" db="EMBL/GenBank/DDBJ databases">
        <title>Genome public.</title>
        <authorList>
            <person name="Liu C."/>
            <person name="Sun Q."/>
        </authorList>
    </citation>
    <scope>NUCLEOTIDE SEQUENCE</scope>
    <source>
        <strain evidence="4">H8</strain>
    </source>
</reference>
<organism evidence="4 5">
    <name type="scientific">Congzhengia minquanensis</name>
    <dbReference type="NCBI Taxonomy" id="2763657"/>
    <lineage>
        <taxon>Bacteria</taxon>
        <taxon>Bacillati</taxon>
        <taxon>Bacillota</taxon>
        <taxon>Clostridia</taxon>
        <taxon>Eubacteriales</taxon>
        <taxon>Oscillospiraceae</taxon>
        <taxon>Congzhengia</taxon>
    </lineage>
</organism>
<accession>A0A926DPR2</accession>
<sequence>MFEVRRATLEDVDSIVKITQEAFEKYIKLADIKDTPALHETREQVIKDIDTKIVYVAYINNQVVGSMRIELIDKETAYLSRFGVNTEFQNLGIGKSMMNSLDMELAELKVKRVMLHTASKATSLVRFYYNRGFYIDSTTKDKGYIRALLIKDLA</sequence>
<keyword evidence="1" id="KW-0808">Transferase</keyword>
<comment type="caution">
    <text evidence="4">The sequence shown here is derived from an EMBL/GenBank/DDBJ whole genome shotgun (WGS) entry which is preliminary data.</text>
</comment>
<dbReference type="Pfam" id="PF00583">
    <property type="entry name" value="Acetyltransf_1"/>
    <property type="match status" value="1"/>
</dbReference>
<evidence type="ECO:0000313" key="5">
    <source>
        <dbReference type="Proteomes" id="UP000611762"/>
    </source>
</evidence>
<dbReference type="InterPro" id="IPR050832">
    <property type="entry name" value="Bact_Acetyltransf"/>
</dbReference>
<protein>
    <submittedName>
        <fullName evidence="4">GNAT family N-acetyltransferase</fullName>
    </submittedName>
</protein>
<dbReference type="InterPro" id="IPR016181">
    <property type="entry name" value="Acyl_CoA_acyltransferase"/>
</dbReference>
<dbReference type="SUPFAM" id="SSF55729">
    <property type="entry name" value="Acyl-CoA N-acyltransferases (Nat)"/>
    <property type="match status" value="1"/>
</dbReference>
<dbReference type="EMBL" id="JACRSU010000003">
    <property type="protein sequence ID" value="MBC8541094.1"/>
    <property type="molecule type" value="Genomic_DNA"/>
</dbReference>
<proteinExistence type="predicted"/>
<evidence type="ECO:0000256" key="1">
    <source>
        <dbReference type="ARBA" id="ARBA00022679"/>
    </source>
</evidence>